<keyword evidence="8" id="KW-1185">Reference proteome</keyword>
<evidence type="ECO:0000313" key="7">
    <source>
        <dbReference type="EMBL" id="CZT20004.1"/>
    </source>
</evidence>
<keyword evidence="3" id="KW-0809">Transit peptide</keyword>
<dbReference type="GO" id="GO:0033615">
    <property type="term" value="P:mitochondrial proton-transporting ATP synthase complex assembly"/>
    <property type="evidence" value="ECO:0007669"/>
    <property type="project" value="TreeGrafter"/>
</dbReference>
<dbReference type="Gene3D" id="3.30.2180.10">
    <property type="entry name" value="ATP12-like"/>
    <property type="match status" value="1"/>
</dbReference>
<dbReference type="GO" id="GO:0005739">
    <property type="term" value="C:mitochondrion"/>
    <property type="evidence" value="ECO:0007669"/>
    <property type="project" value="UniProtKB-SubCell"/>
</dbReference>
<dbReference type="OrthoDB" id="5322896at2759"/>
<feature type="region of interest" description="Disordered" evidence="6">
    <location>
        <begin position="38"/>
        <end position="65"/>
    </location>
</feature>
<dbReference type="EMBL" id="FJUY01000008">
    <property type="protein sequence ID" value="CZT20004.1"/>
    <property type="molecule type" value="Genomic_DNA"/>
</dbReference>
<dbReference type="InterPro" id="IPR011419">
    <property type="entry name" value="ATP12_ATP_synth-F1-assembly"/>
</dbReference>
<dbReference type="AlphaFoldDB" id="A0A2D3VBC7"/>
<evidence type="ECO:0000256" key="2">
    <source>
        <dbReference type="ARBA" id="ARBA00008231"/>
    </source>
</evidence>
<evidence type="ECO:0000256" key="5">
    <source>
        <dbReference type="ARBA" id="ARBA00023186"/>
    </source>
</evidence>
<dbReference type="PANTHER" id="PTHR21013">
    <property type="entry name" value="ATP SYNTHASE MITOCHONDRIAL F1 COMPLEX ASSEMBLY FACTOR 2/ATP12 PROTEIN, MITOCHONDRIAL PRECURSOR"/>
    <property type="match status" value="1"/>
</dbReference>
<dbReference type="PANTHER" id="PTHR21013:SF10">
    <property type="entry name" value="ATP SYNTHASE MITOCHONDRIAL F1 COMPLEX ASSEMBLY FACTOR 2"/>
    <property type="match status" value="1"/>
</dbReference>
<evidence type="ECO:0000256" key="3">
    <source>
        <dbReference type="ARBA" id="ARBA00022946"/>
    </source>
</evidence>
<dbReference type="Proteomes" id="UP000225277">
    <property type="component" value="Unassembled WGS sequence"/>
</dbReference>
<evidence type="ECO:0000256" key="6">
    <source>
        <dbReference type="SAM" id="MobiDB-lite"/>
    </source>
</evidence>
<dbReference type="InterPro" id="IPR023335">
    <property type="entry name" value="ATP12_ortho_dom_sf"/>
</dbReference>
<dbReference type="STRING" id="112498.A0A2D3VBC7"/>
<keyword evidence="5" id="KW-0143">Chaperone</keyword>
<comment type="similarity">
    <text evidence="2">Belongs to the ATP12 family.</text>
</comment>
<keyword evidence="4" id="KW-0496">Mitochondrion</keyword>
<dbReference type="SUPFAM" id="SSF160909">
    <property type="entry name" value="ATP12-like"/>
    <property type="match status" value="1"/>
</dbReference>
<evidence type="ECO:0000313" key="8">
    <source>
        <dbReference type="Proteomes" id="UP000225277"/>
    </source>
</evidence>
<reference evidence="7 8" key="1">
    <citation type="submission" date="2016-03" db="EMBL/GenBank/DDBJ databases">
        <authorList>
            <person name="Ploux O."/>
        </authorList>
    </citation>
    <scope>NUCLEOTIDE SEQUENCE [LARGE SCALE GENOMIC DNA]</scope>
    <source>
        <strain evidence="7 8">URUG2</strain>
    </source>
</reference>
<proteinExistence type="inferred from homology"/>
<comment type="subcellular location">
    <subcellularLocation>
        <location evidence="1">Mitochondrion</location>
    </subcellularLocation>
</comment>
<dbReference type="RefSeq" id="XP_023626893.1">
    <property type="nucleotide sequence ID" value="XM_023771125.1"/>
</dbReference>
<dbReference type="Gene3D" id="1.10.3580.10">
    <property type="entry name" value="ATP12 ATPase"/>
    <property type="match status" value="1"/>
</dbReference>
<sequence length="368" mass="41127">MESTIRSSFRAASSLSARRQWQRIPYVCGRCQLHTTPSPGATPVAHPTVPGPPPNAPQPAATQPEERLARKRALADHIRQGQDAKINAAKPGSVLQRRFWKNVHVKEDDDGGLQILLDTRPVRTSGRQILTLPYRKRALASAIALEWEMLISAAQALKQHYIPLTSLTSRAIDIQEADMKGDPSLREHVVKMALRYLSTDTLLCWAPEKNIHEQFSMNKAPQKNLRQQQKEAAEPIIAFLTTHVFPGVDIVPVLGEDSIMPTPQPEMTVEVIRGWISGLAPFELAALERGILATKSLLIATRLLVEWSQEWEHLQKVEKPAFGIDEAIEVATLEVVHQTQQWGEVEDTHDVEKEDLRRQLGSAILLVS</sequence>
<dbReference type="InterPro" id="IPR042272">
    <property type="entry name" value="ATP12_ATP_synth-F1-assembly_N"/>
</dbReference>
<dbReference type="Pfam" id="PF07542">
    <property type="entry name" value="ATP12"/>
    <property type="match status" value="1"/>
</dbReference>
<protein>
    <submittedName>
        <fullName evidence="7">Related to F1F0-ATPase complex assembly protein (ATP12 protein)</fullName>
    </submittedName>
</protein>
<organism evidence="7 8">
    <name type="scientific">Ramularia collo-cygni</name>
    <dbReference type="NCBI Taxonomy" id="112498"/>
    <lineage>
        <taxon>Eukaryota</taxon>
        <taxon>Fungi</taxon>
        <taxon>Dikarya</taxon>
        <taxon>Ascomycota</taxon>
        <taxon>Pezizomycotina</taxon>
        <taxon>Dothideomycetes</taxon>
        <taxon>Dothideomycetidae</taxon>
        <taxon>Mycosphaerellales</taxon>
        <taxon>Mycosphaerellaceae</taxon>
        <taxon>Ramularia</taxon>
    </lineage>
</organism>
<accession>A0A2D3VBC7</accession>
<name>A0A2D3VBC7_9PEZI</name>
<gene>
    <name evidence="7" type="ORF">RCC_05861</name>
</gene>
<evidence type="ECO:0000256" key="1">
    <source>
        <dbReference type="ARBA" id="ARBA00004173"/>
    </source>
</evidence>
<dbReference type="GeneID" id="35601008"/>
<evidence type="ECO:0000256" key="4">
    <source>
        <dbReference type="ARBA" id="ARBA00023128"/>
    </source>
</evidence>